<dbReference type="EMBL" id="UOFS01000037">
    <property type="protein sequence ID" value="VAW98286.1"/>
    <property type="molecule type" value="Genomic_DNA"/>
</dbReference>
<reference evidence="2" key="1">
    <citation type="submission" date="2018-06" db="EMBL/GenBank/DDBJ databases">
        <authorList>
            <person name="Zhirakovskaya E."/>
        </authorList>
    </citation>
    <scope>NUCLEOTIDE SEQUENCE</scope>
</reference>
<dbReference type="InterPro" id="IPR052340">
    <property type="entry name" value="RNase_Y/CdgJ"/>
</dbReference>
<evidence type="ECO:0000259" key="1">
    <source>
        <dbReference type="PROSITE" id="PS51833"/>
    </source>
</evidence>
<dbReference type="AlphaFoldDB" id="A0A3B1AZM0"/>
<dbReference type="PANTHER" id="PTHR33525:SF6">
    <property type="entry name" value="HDOD DOMAIN-CONTAINING PROTEIN"/>
    <property type="match status" value="1"/>
</dbReference>
<sequence length="300" mass="33737">MSANPEITQQEVEKLLKGIKIPSPPQLLAELQMEMSMPSPDLNELSNSISKDVGLSGAVLKTVNSPYYGNKDTASISKAVMLLGMKTIMNIVNTLCLRESMTNSSPDKAKKFKMLTTFWDSATDVAQSCQIVAKKIHFKPENKAYIVGLFHNAGIPLLMERFENYPEIIMNSYAQNKHRIVDIENQELKTNHAVLSYYTAKSWNLPENLCNVISNHHNGINVLNIKNNNLTLEEQSLCAILMLAQHIAGLYRILGNQETDLEWQIIGNRVIDFLGLSDFDYDDLISYTNDKGIGVQSYFM</sequence>
<protein>
    <recommendedName>
        <fullName evidence="1">HDOD domain-containing protein</fullName>
    </recommendedName>
</protein>
<accession>A0A3B1AZM0</accession>
<dbReference type="InterPro" id="IPR013976">
    <property type="entry name" value="HDOD"/>
</dbReference>
<proteinExistence type="predicted"/>
<gene>
    <name evidence="2" type="ORF">MNBD_GAMMA22-2447</name>
</gene>
<dbReference type="Gene3D" id="1.10.3210.10">
    <property type="entry name" value="Hypothetical protein af1432"/>
    <property type="match status" value="1"/>
</dbReference>
<dbReference type="Pfam" id="PF08668">
    <property type="entry name" value="HDOD"/>
    <property type="match status" value="1"/>
</dbReference>
<dbReference type="PANTHER" id="PTHR33525">
    <property type="match status" value="1"/>
</dbReference>
<evidence type="ECO:0000313" key="2">
    <source>
        <dbReference type="EMBL" id="VAW98286.1"/>
    </source>
</evidence>
<name>A0A3B1AZM0_9ZZZZ</name>
<dbReference type="SUPFAM" id="SSF109604">
    <property type="entry name" value="HD-domain/PDEase-like"/>
    <property type="match status" value="1"/>
</dbReference>
<dbReference type="PROSITE" id="PS51833">
    <property type="entry name" value="HDOD"/>
    <property type="match status" value="1"/>
</dbReference>
<feature type="domain" description="HDOD" evidence="1">
    <location>
        <begin position="21"/>
        <end position="219"/>
    </location>
</feature>
<organism evidence="2">
    <name type="scientific">hydrothermal vent metagenome</name>
    <dbReference type="NCBI Taxonomy" id="652676"/>
    <lineage>
        <taxon>unclassified sequences</taxon>
        <taxon>metagenomes</taxon>
        <taxon>ecological metagenomes</taxon>
    </lineage>
</organism>